<dbReference type="Proteomes" id="UP000814140">
    <property type="component" value="Unassembled WGS sequence"/>
</dbReference>
<dbReference type="EMBL" id="MU277213">
    <property type="protein sequence ID" value="KAI0061364.1"/>
    <property type="molecule type" value="Genomic_DNA"/>
</dbReference>
<name>A0ACB8SY92_9AGAM</name>
<gene>
    <name evidence="1" type="ORF">BV25DRAFT_782201</name>
</gene>
<reference evidence="1" key="1">
    <citation type="submission" date="2021-03" db="EMBL/GenBank/DDBJ databases">
        <authorList>
            <consortium name="DOE Joint Genome Institute"/>
            <person name="Ahrendt S."/>
            <person name="Looney B.P."/>
            <person name="Miyauchi S."/>
            <person name="Morin E."/>
            <person name="Drula E."/>
            <person name="Courty P.E."/>
            <person name="Chicoki N."/>
            <person name="Fauchery L."/>
            <person name="Kohler A."/>
            <person name="Kuo A."/>
            <person name="Labutti K."/>
            <person name="Pangilinan J."/>
            <person name="Lipzen A."/>
            <person name="Riley R."/>
            <person name="Andreopoulos W."/>
            <person name="He G."/>
            <person name="Johnson J."/>
            <person name="Barry K.W."/>
            <person name="Grigoriev I.V."/>
            <person name="Nagy L."/>
            <person name="Hibbett D."/>
            <person name="Henrissat B."/>
            <person name="Matheny P.B."/>
            <person name="Labbe J."/>
            <person name="Martin F."/>
        </authorList>
    </citation>
    <scope>NUCLEOTIDE SEQUENCE</scope>
    <source>
        <strain evidence="1">HHB10654</strain>
    </source>
</reference>
<reference evidence="1" key="2">
    <citation type="journal article" date="2022" name="New Phytol.">
        <title>Evolutionary transition to the ectomycorrhizal habit in the genomes of a hyperdiverse lineage of mushroom-forming fungi.</title>
        <authorList>
            <person name="Looney B."/>
            <person name="Miyauchi S."/>
            <person name="Morin E."/>
            <person name="Drula E."/>
            <person name="Courty P.E."/>
            <person name="Kohler A."/>
            <person name="Kuo A."/>
            <person name="LaButti K."/>
            <person name="Pangilinan J."/>
            <person name="Lipzen A."/>
            <person name="Riley R."/>
            <person name="Andreopoulos W."/>
            <person name="He G."/>
            <person name="Johnson J."/>
            <person name="Nolan M."/>
            <person name="Tritt A."/>
            <person name="Barry K.W."/>
            <person name="Grigoriev I.V."/>
            <person name="Nagy L.G."/>
            <person name="Hibbett D."/>
            <person name="Henrissat B."/>
            <person name="Matheny P.B."/>
            <person name="Labbe J."/>
            <person name="Martin F.M."/>
        </authorList>
    </citation>
    <scope>NUCLEOTIDE SEQUENCE</scope>
    <source>
        <strain evidence="1">HHB10654</strain>
    </source>
</reference>
<evidence type="ECO:0000313" key="2">
    <source>
        <dbReference type="Proteomes" id="UP000814140"/>
    </source>
</evidence>
<keyword evidence="2" id="KW-1185">Reference proteome</keyword>
<sequence>MPSEITVDYSKFWWVLEIVKEKSVSRVLLSSNTAWSNVVALFDDWGVAVMFINTALPMDIRTFSADKFILEEAAWIHFNTRLRNAAPSSLVANAGIFQLVGSTSGANTASRIELFRQDHGDHCLHWPTSTSFYHGRYVHLREMRMSNCAHI</sequence>
<evidence type="ECO:0000313" key="1">
    <source>
        <dbReference type="EMBL" id="KAI0061364.1"/>
    </source>
</evidence>
<comment type="caution">
    <text evidence="1">The sequence shown here is derived from an EMBL/GenBank/DDBJ whole genome shotgun (WGS) entry which is preliminary data.</text>
</comment>
<organism evidence="1 2">
    <name type="scientific">Artomyces pyxidatus</name>
    <dbReference type="NCBI Taxonomy" id="48021"/>
    <lineage>
        <taxon>Eukaryota</taxon>
        <taxon>Fungi</taxon>
        <taxon>Dikarya</taxon>
        <taxon>Basidiomycota</taxon>
        <taxon>Agaricomycotina</taxon>
        <taxon>Agaricomycetes</taxon>
        <taxon>Russulales</taxon>
        <taxon>Auriscalpiaceae</taxon>
        <taxon>Artomyces</taxon>
    </lineage>
</organism>
<proteinExistence type="predicted"/>
<protein>
    <submittedName>
        <fullName evidence="1">Uncharacterized protein</fullName>
    </submittedName>
</protein>
<accession>A0ACB8SY92</accession>